<dbReference type="InterPro" id="IPR013356">
    <property type="entry name" value="T2SS_GspD"/>
</dbReference>
<feature type="domain" description="GspD-like N0" evidence="13">
    <location>
        <begin position="2"/>
        <end position="68"/>
    </location>
</feature>
<dbReference type="InterPro" id="IPR049371">
    <property type="entry name" value="GspD-like_N0"/>
</dbReference>
<evidence type="ECO:0000256" key="2">
    <source>
        <dbReference type="ARBA" id="ARBA00006980"/>
    </source>
</evidence>
<evidence type="ECO:0000256" key="8">
    <source>
        <dbReference type="ARBA" id="ARBA00023136"/>
    </source>
</evidence>
<keyword evidence="6" id="KW-0732">Signal</keyword>
<evidence type="ECO:0000259" key="11">
    <source>
        <dbReference type="Pfam" id="PF00263"/>
    </source>
</evidence>
<keyword evidence="15" id="KW-1185">Reference proteome</keyword>
<keyword evidence="5" id="KW-0812">Transmembrane</keyword>
<keyword evidence="9" id="KW-0998">Cell outer membrane</keyword>
<dbReference type="PRINTS" id="PR00811">
    <property type="entry name" value="BCTERIALGSPD"/>
</dbReference>
<dbReference type="EMBL" id="WLYI01000002">
    <property type="protein sequence ID" value="MTD17907.1"/>
    <property type="molecule type" value="Genomic_DNA"/>
</dbReference>
<dbReference type="Pfam" id="PF00263">
    <property type="entry name" value="Secretin"/>
    <property type="match status" value="1"/>
</dbReference>
<evidence type="ECO:0000256" key="9">
    <source>
        <dbReference type="ARBA" id="ARBA00023237"/>
    </source>
</evidence>
<proteinExistence type="inferred from homology"/>
<gene>
    <name evidence="14" type="primary">gspD</name>
    <name evidence="14" type="ORF">GIR22_01930</name>
</gene>
<dbReference type="AlphaFoldDB" id="A0A7X2UXE1"/>
<dbReference type="Gene3D" id="3.30.1370.120">
    <property type="match status" value="3"/>
</dbReference>
<dbReference type="InterPro" id="IPR038591">
    <property type="entry name" value="NolW-like_sf"/>
</dbReference>
<dbReference type="PANTHER" id="PTHR30332:SF24">
    <property type="entry name" value="SECRETIN GSPD-RELATED"/>
    <property type="match status" value="1"/>
</dbReference>
<dbReference type="NCBIfam" id="TIGR02517">
    <property type="entry name" value="type_II_gspD"/>
    <property type="match status" value="1"/>
</dbReference>
<evidence type="ECO:0000256" key="1">
    <source>
        <dbReference type="ARBA" id="ARBA00004442"/>
    </source>
</evidence>
<evidence type="ECO:0000313" key="15">
    <source>
        <dbReference type="Proteomes" id="UP000431485"/>
    </source>
</evidence>
<dbReference type="InterPro" id="IPR005644">
    <property type="entry name" value="NolW-like"/>
</dbReference>
<reference evidence="14 15" key="1">
    <citation type="submission" date="2019-11" db="EMBL/GenBank/DDBJ databases">
        <title>Pseudmonas karstica sp. nov. and Pseudomonas spelaei sp. nov. from caves.</title>
        <authorList>
            <person name="Zeman M."/>
        </authorList>
    </citation>
    <scope>NUCLEOTIDE SEQUENCE [LARGE SCALE GENOMIC DNA]</scope>
    <source>
        <strain evidence="14 15">CCM 7891</strain>
    </source>
</reference>
<dbReference type="PANTHER" id="PTHR30332">
    <property type="entry name" value="PROBABLE GENERAL SECRETION PATHWAY PROTEIN D"/>
    <property type="match status" value="1"/>
</dbReference>
<dbReference type="GO" id="GO:0015628">
    <property type="term" value="P:protein secretion by the type II secretion system"/>
    <property type="evidence" value="ECO:0007669"/>
    <property type="project" value="InterPro"/>
</dbReference>
<dbReference type="PRINTS" id="PR01032">
    <property type="entry name" value="PHAGEIV"/>
</dbReference>
<comment type="subcellular location">
    <subcellularLocation>
        <location evidence="1 10">Cell outer membrane</location>
    </subcellularLocation>
</comment>
<organism evidence="14 15">
    <name type="scientific">Pseudomonas karstica</name>
    <dbReference type="NCBI Taxonomy" id="1055468"/>
    <lineage>
        <taxon>Bacteria</taxon>
        <taxon>Pseudomonadati</taxon>
        <taxon>Pseudomonadota</taxon>
        <taxon>Gammaproteobacteria</taxon>
        <taxon>Pseudomonadales</taxon>
        <taxon>Pseudomonadaceae</taxon>
        <taxon>Pseudomonas</taxon>
    </lineage>
</organism>
<name>A0A7X2UXE1_9PSED</name>
<evidence type="ECO:0000256" key="4">
    <source>
        <dbReference type="ARBA" id="ARBA00022452"/>
    </source>
</evidence>
<dbReference type="GO" id="GO:0015627">
    <property type="term" value="C:type II protein secretion system complex"/>
    <property type="evidence" value="ECO:0007669"/>
    <property type="project" value="InterPro"/>
</dbReference>
<dbReference type="InterPro" id="IPR004846">
    <property type="entry name" value="T2SS/T3SS_dom"/>
</dbReference>
<evidence type="ECO:0000259" key="12">
    <source>
        <dbReference type="Pfam" id="PF03958"/>
    </source>
</evidence>
<evidence type="ECO:0000256" key="6">
    <source>
        <dbReference type="ARBA" id="ARBA00022729"/>
    </source>
</evidence>
<feature type="domain" description="NolW-like" evidence="12">
    <location>
        <begin position="161"/>
        <end position="225"/>
    </location>
</feature>
<feature type="domain" description="NolW-like" evidence="12">
    <location>
        <begin position="232"/>
        <end position="315"/>
    </location>
</feature>
<dbReference type="Pfam" id="PF21305">
    <property type="entry name" value="type_II_gspD_N0"/>
    <property type="match status" value="1"/>
</dbReference>
<comment type="similarity">
    <text evidence="2">Belongs to the bacterial secretin family. GSP D subfamily.</text>
</comment>
<feature type="domain" description="Type II/III secretion system secretin-like" evidence="11">
    <location>
        <begin position="403"/>
        <end position="564"/>
    </location>
</feature>
<dbReference type="InterPro" id="IPR001775">
    <property type="entry name" value="GspD/PilQ"/>
</dbReference>
<dbReference type="Pfam" id="PF03958">
    <property type="entry name" value="Secretin_N"/>
    <property type="match status" value="3"/>
</dbReference>
<evidence type="ECO:0000256" key="5">
    <source>
        <dbReference type="ARBA" id="ARBA00022692"/>
    </source>
</evidence>
<sequence>MDTELTEFIDSVSRITNTTFIIDPRVKGKVTVRSIEMLGSEEIYDIFLAQLRAQGFAAVDLPNGSVKIVPDQAARLEPVPVESSRQDAKINDGMATRVFSVRNAASEQMLNILKPLIDPRVGVITPYPSANLLVITDWRSNLDRIDDLLLQLDQVSQEPLEVLPLANASANDTAQLMTRLLAREQGADSAQVIADPRSNALLVRGSADSRQRVRALLKQLDQPQSALRTSNTVVMYLRHANAAEVVKVLRGLSQDAGGAAEGVPIEGEQKQVAASSSGIRMESEEGTNAVVMVGPDSEIAAYRSIVEQLDIRRAQVVVEAIIAEVSDTRAQELGVQWLFMGNSFGGGTVNFTNSGASITSLAAAASSNDTAGLSKLLANVPGVTAGVGNLNGGGLNFLALLNALKSESGFNLLSTPTLLTLDNAEASILVGQEVPFVTGSVTQNNTNPYQTIERKEVGIKLRIKPQINIDNTVRLDIVQEVSSIADSSGASDVITNKREIKTKVMVDDNGLVVLGGLIGDEAKTGDQRVPLLGDIPYLGRLFRSTNSQRTKQNLMVFIRPRIVRDGDTLAQLSSEKYRNLKANSTLALPALSDSNALLQLFPASRERLDEGTW</sequence>
<dbReference type="Proteomes" id="UP000431485">
    <property type="component" value="Unassembled WGS sequence"/>
</dbReference>
<accession>A0A7X2UXE1</accession>
<keyword evidence="8" id="KW-0472">Membrane</keyword>
<evidence type="ECO:0000259" key="13">
    <source>
        <dbReference type="Pfam" id="PF21305"/>
    </source>
</evidence>
<evidence type="ECO:0000256" key="7">
    <source>
        <dbReference type="ARBA" id="ARBA00022927"/>
    </source>
</evidence>
<keyword evidence="4" id="KW-1134">Transmembrane beta strand</keyword>
<evidence type="ECO:0000256" key="3">
    <source>
        <dbReference type="ARBA" id="ARBA00022448"/>
    </source>
</evidence>
<protein>
    <submittedName>
        <fullName evidence="14">Type II secretion system protein GspD</fullName>
    </submittedName>
</protein>
<evidence type="ECO:0000256" key="10">
    <source>
        <dbReference type="RuleBase" id="RU004004"/>
    </source>
</evidence>
<keyword evidence="7" id="KW-0653">Protein transport</keyword>
<feature type="domain" description="NolW-like" evidence="12">
    <location>
        <begin position="96"/>
        <end position="155"/>
    </location>
</feature>
<keyword evidence="3 10" id="KW-0813">Transport</keyword>
<comment type="caution">
    <text evidence="14">The sequence shown here is derived from an EMBL/GenBank/DDBJ whole genome shotgun (WGS) entry which is preliminary data.</text>
</comment>
<dbReference type="GO" id="GO:0009279">
    <property type="term" value="C:cell outer membrane"/>
    <property type="evidence" value="ECO:0007669"/>
    <property type="project" value="UniProtKB-SubCell"/>
</dbReference>
<dbReference type="InterPro" id="IPR050810">
    <property type="entry name" value="Bact_Secretion_Sys_Channel"/>
</dbReference>
<evidence type="ECO:0000313" key="14">
    <source>
        <dbReference type="EMBL" id="MTD17907.1"/>
    </source>
</evidence>